<accession>A0A1F6PCY8</accession>
<dbReference type="AlphaFoldDB" id="A0A1F6PCY8"/>
<gene>
    <name evidence="2" type="ORF">A2538_02260</name>
</gene>
<proteinExistence type="predicted"/>
<dbReference type="Proteomes" id="UP000178254">
    <property type="component" value="Unassembled WGS sequence"/>
</dbReference>
<organism evidence="2 3">
    <name type="scientific">Candidatus Magasanikbacteria bacterium RIFOXYD2_FULL_41_14</name>
    <dbReference type="NCBI Taxonomy" id="1798709"/>
    <lineage>
        <taxon>Bacteria</taxon>
        <taxon>Candidatus Magasanikiibacteriota</taxon>
    </lineage>
</organism>
<evidence type="ECO:0000313" key="3">
    <source>
        <dbReference type="Proteomes" id="UP000178254"/>
    </source>
</evidence>
<keyword evidence="1" id="KW-0472">Membrane</keyword>
<protein>
    <submittedName>
        <fullName evidence="2">Uncharacterized protein</fullName>
    </submittedName>
</protein>
<reference evidence="2 3" key="1">
    <citation type="journal article" date="2016" name="Nat. Commun.">
        <title>Thousands of microbial genomes shed light on interconnected biogeochemical processes in an aquifer system.</title>
        <authorList>
            <person name="Anantharaman K."/>
            <person name="Brown C.T."/>
            <person name="Hug L.A."/>
            <person name="Sharon I."/>
            <person name="Castelle C.J."/>
            <person name="Probst A.J."/>
            <person name="Thomas B.C."/>
            <person name="Singh A."/>
            <person name="Wilkins M.J."/>
            <person name="Karaoz U."/>
            <person name="Brodie E.L."/>
            <person name="Williams K.H."/>
            <person name="Hubbard S.S."/>
            <person name="Banfield J.F."/>
        </authorList>
    </citation>
    <scope>NUCLEOTIDE SEQUENCE [LARGE SCALE GENOMIC DNA]</scope>
</reference>
<evidence type="ECO:0000313" key="2">
    <source>
        <dbReference type="EMBL" id="OGH94019.1"/>
    </source>
</evidence>
<comment type="caution">
    <text evidence="2">The sequence shown here is derived from an EMBL/GenBank/DDBJ whole genome shotgun (WGS) entry which is preliminary data.</text>
</comment>
<feature type="transmembrane region" description="Helical" evidence="1">
    <location>
        <begin position="90"/>
        <end position="121"/>
    </location>
</feature>
<feature type="transmembrane region" description="Helical" evidence="1">
    <location>
        <begin position="7"/>
        <end position="23"/>
    </location>
</feature>
<evidence type="ECO:0000256" key="1">
    <source>
        <dbReference type="SAM" id="Phobius"/>
    </source>
</evidence>
<sequence>MKLNKKALIFAGLEMVALVFFYIDGYFLELETKKCVAQFGEYWQMCAPILFSEQGWPLFFYVLFTWIAFGYLVSLIYKKWIVQRNSTERIIFDIAMIPIVILMPIILLLICSLPGAIWILLFN</sequence>
<name>A0A1F6PCY8_9BACT</name>
<feature type="transmembrane region" description="Helical" evidence="1">
    <location>
        <begin position="58"/>
        <end position="78"/>
    </location>
</feature>
<dbReference type="EMBL" id="MFRE01000013">
    <property type="protein sequence ID" value="OGH94019.1"/>
    <property type="molecule type" value="Genomic_DNA"/>
</dbReference>
<keyword evidence="1" id="KW-0812">Transmembrane</keyword>
<keyword evidence="1" id="KW-1133">Transmembrane helix</keyword>